<dbReference type="Proteomes" id="UP000237105">
    <property type="component" value="Unassembled WGS sequence"/>
</dbReference>
<accession>A0A2P5B225</accession>
<dbReference type="AlphaFoldDB" id="A0A2P5B225"/>
<dbReference type="EMBL" id="JXTB01000382">
    <property type="protein sequence ID" value="PON42840.1"/>
    <property type="molecule type" value="Genomic_DNA"/>
</dbReference>
<reference evidence="2" key="1">
    <citation type="submission" date="2016-06" db="EMBL/GenBank/DDBJ databases">
        <title>Parallel loss of symbiosis genes in relatives of nitrogen-fixing non-legume Parasponia.</title>
        <authorList>
            <person name="Van Velzen R."/>
            <person name="Holmer R."/>
            <person name="Bu F."/>
            <person name="Rutten L."/>
            <person name="Van Zeijl A."/>
            <person name="Liu W."/>
            <person name="Santuari L."/>
            <person name="Cao Q."/>
            <person name="Sharma T."/>
            <person name="Shen D."/>
            <person name="Roswanjaya Y."/>
            <person name="Wardhani T."/>
            <person name="Kalhor M.S."/>
            <person name="Jansen J."/>
            <person name="Van den Hoogen J."/>
            <person name="Gungor B."/>
            <person name="Hartog M."/>
            <person name="Hontelez J."/>
            <person name="Verver J."/>
            <person name="Yang W.-C."/>
            <person name="Schijlen E."/>
            <person name="Repin R."/>
            <person name="Schilthuizen M."/>
            <person name="Schranz E."/>
            <person name="Heidstra R."/>
            <person name="Miyata K."/>
            <person name="Fedorova E."/>
            <person name="Kohlen W."/>
            <person name="Bisseling T."/>
            <person name="Smit S."/>
            <person name="Geurts R."/>
        </authorList>
    </citation>
    <scope>NUCLEOTIDE SEQUENCE [LARGE SCALE GENOMIC DNA]</scope>
    <source>
        <strain evidence="2">cv. WU1-14</strain>
    </source>
</reference>
<proteinExistence type="predicted"/>
<name>A0A2P5B225_PARAD</name>
<organism evidence="1 2">
    <name type="scientific">Parasponia andersonii</name>
    <name type="common">Sponia andersonii</name>
    <dbReference type="NCBI Taxonomy" id="3476"/>
    <lineage>
        <taxon>Eukaryota</taxon>
        <taxon>Viridiplantae</taxon>
        <taxon>Streptophyta</taxon>
        <taxon>Embryophyta</taxon>
        <taxon>Tracheophyta</taxon>
        <taxon>Spermatophyta</taxon>
        <taxon>Magnoliopsida</taxon>
        <taxon>eudicotyledons</taxon>
        <taxon>Gunneridae</taxon>
        <taxon>Pentapetalae</taxon>
        <taxon>rosids</taxon>
        <taxon>fabids</taxon>
        <taxon>Rosales</taxon>
        <taxon>Cannabaceae</taxon>
        <taxon>Parasponia</taxon>
    </lineage>
</organism>
<comment type="caution">
    <text evidence="1">The sequence shown here is derived from an EMBL/GenBank/DDBJ whole genome shotgun (WGS) entry which is preliminary data.</text>
</comment>
<evidence type="ECO:0000313" key="2">
    <source>
        <dbReference type="Proteomes" id="UP000237105"/>
    </source>
</evidence>
<protein>
    <submittedName>
        <fullName evidence="1">Uncharacterized protein</fullName>
    </submittedName>
</protein>
<sequence length="78" mass="9276">MGSGIVKPILKLGSRYRHHRFYWCRCNDRFYGNSSRYCLVICSVLRNLRRVFVMIISSDFQWAERNAGSPDGEWVLRM</sequence>
<gene>
    <name evidence="1" type="ORF">PanWU01x14_278850</name>
</gene>
<evidence type="ECO:0000313" key="1">
    <source>
        <dbReference type="EMBL" id="PON42840.1"/>
    </source>
</evidence>
<keyword evidence="2" id="KW-1185">Reference proteome</keyword>